<feature type="transmembrane region" description="Helical" evidence="1">
    <location>
        <begin position="40"/>
        <end position="59"/>
    </location>
</feature>
<protein>
    <submittedName>
        <fullName evidence="2">Uncharacterized protein</fullName>
    </submittedName>
</protein>
<keyword evidence="1" id="KW-1133">Transmembrane helix</keyword>
<sequence length="259" mass="30371">MDKIKKYTPLVLVIIAWIAFAVLSINYINSFKESSNTSRVTSFIELIGYFIFICSYSYSHVNWIFTNWRKLIVYIANPSVSWKITTVYSVNQINENLTEDIFKDLSSKYSDFKFPNSYNKNLTKYEISVNQNQYVLSIENPDEYEVRISSKYRTSYRNSLSDLYTTYSEVEGIIRSNFIHPTDVSCLLSIELDDFNPFYKVYLNNFEKIDKLNFNMKYELDEGTVFIKNNNISIHSTSLAQIKSISKEYIAISNNNLFN</sequence>
<dbReference type="AlphaFoldDB" id="A0A1I5VUD2"/>
<feature type="transmembrane region" description="Helical" evidence="1">
    <location>
        <begin position="7"/>
        <end position="28"/>
    </location>
</feature>
<evidence type="ECO:0000256" key="1">
    <source>
        <dbReference type="SAM" id="Phobius"/>
    </source>
</evidence>
<dbReference type="RefSeq" id="WP_092479667.1">
    <property type="nucleotide sequence ID" value="NZ_FOXW01000002.1"/>
</dbReference>
<name>A0A1I5VUD2_9LACT</name>
<organism evidence="2 3">
    <name type="scientific">Desemzia incerta</name>
    <dbReference type="NCBI Taxonomy" id="82801"/>
    <lineage>
        <taxon>Bacteria</taxon>
        <taxon>Bacillati</taxon>
        <taxon>Bacillota</taxon>
        <taxon>Bacilli</taxon>
        <taxon>Lactobacillales</taxon>
        <taxon>Carnobacteriaceae</taxon>
        <taxon>Desemzia</taxon>
    </lineage>
</organism>
<dbReference type="EMBL" id="FOXW01000002">
    <property type="protein sequence ID" value="SFQ11060.1"/>
    <property type="molecule type" value="Genomic_DNA"/>
</dbReference>
<dbReference type="OrthoDB" id="9838574at2"/>
<proteinExistence type="predicted"/>
<reference evidence="2 3" key="1">
    <citation type="submission" date="2016-10" db="EMBL/GenBank/DDBJ databases">
        <authorList>
            <person name="de Groot N.N."/>
        </authorList>
    </citation>
    <scope>NUCLEOTIDE SEQUENCE [LARGE SCALE GENOMIC DNA]</scope>
    <source>
        <strain evidence="2 3">DSM 20581</strain>
    </source>
</reference>
<accession>A0A1I5VUD2</accession>
<evidence type="ECO:0000313" key="3">
    <source>
        <dbReference type="Proteomes" id="UP000199136"/>
    </source>
</evidence>
<dbReference type="Proteomes" id="UP000199136">
    <property type="component" value="Unassembled WGS sequence"/>
</dbReference>
<keyword evidence="1" id="KW-0812">Transmembrane</keyword>
<keyword evidence="1" id="KW-0472">Membrane</keyword>
<gene>
    <name evidence="2" type="ORF">SAMN04488506_0594</name>
</gene>
<keyword evidence="3" id="KW-1185">Reference proteome</keyword>
<evidence type="ECO:0000313" key="2">
    <source>
        <dbReference type="EMBL" id="SFQ11060.1"/>
    </source>
</evidence>